<dbReference type="eggNOG" id="ENOG5032P1D">
    <property type="taxonomic scope" value="Bacteria"/>
</dbReference>
<feature type="transmembrane region" description="Helical" evidence="1">
    <location>
        <begin position="6"/>
        <end position="26"/>
    </location>
</feature>
<name>B6IWB0_RHOCS</name>
<dbReference type="RefSeq" id="WP_012568363.1">
    <property type="nucleotide sequence ID" value="NC_011420.2"/>
</dbReference>
<organism evidence="2 3">
    <name type="scientific">Rhodospirillum centenum (strain ATCC 51521 / SW)</name>
    <dbReference type="NCBI Taxonomy" id="414684"/>
    <lineage>
        <taxon>Bacteria</taxon>
        <taxon>Pseudomonadati</taxon>
        <taxon>Pseudomonadota</taxon>
        <taxon>Alphaproteobacteria</taxon>
        <taxon>Rhodospirillales</taxon>
        <taxon>Rhodospirillaceae</taxon>
        <taxon>Rhodospirillum</taxon>
    </lineage>
</organism>
<dbReference type="KEGG" id="rce:RC1_3222"/>
<accession>B6IWB0</accession>
<reference evidence="2 3" key="1">
    <citation type="journal article" date="2010" name="BMC Genomics">
        <title>Metabolic flexibility revealed in the genome of the cyst-forming alpha-1 proteobacterium Rhodospirillum centenum.</title>
        <authorList>
            <person name="Lu Y.K."/>
            <person name="Marden J."/>
            <person name="Han M."/>
            <person name="Swingley W.D."/>
            <person name="Mastrian S.D."/>
            <person name="Chowdhury S.R."/>
            <person name="Hao J."/>
            <person name="Helmy T."/>
            <person name="Kim S."/>
            <person name="Kurdoglu A.A."/>
            <person name="Matthies H.J."/>
            <person name="Rollo D."/>
            <person name="Stothard P."/>
            <person name="Blankenship R.E."/>
            <person name="Bauer C.E."/>
            <person name="Touchman J.W."/>
        </authorList>
    </citation>
    <scope>NUCLEOTIDE SEQUENCE [LARGE SCALE GENOMIC DNA]</scope>
    <source>
        <strain evidence="3">ATCC 51521 / SW</strain>
    </source>
</reference>
<proteinExistence type="predicted"/>
<dbReference type="HOGENOM" id="CLU_1426978_0_0_5"/>
<dbReference type="EMBL" id="CP000613">
    <property type="protein sequence ID" value="ACJ00584.1"/>
    <property type="molecule type" value="Genomic_DNA"/>
</dbReference>
<keyword evidence="1" id="KW-0472">Membrane</keyword>
<protein>
    <submittedName>
        <fullName evidence="2">Uncharacterized protein</fullName>
    </submittedName>
</protein>
<evidence type="ECO:0000256" key="1">
    <source>
        <dbReference type="SAM" id="Phobius"/>
    </source>
</evidence>
<dbReference type="OrthoDB" id="8601734at2"/>
<dbReference type="STRING" id="414684.RC1_3222"/>
<feature type="transmembrane region" description="Helical" evidence="1">
    <location>
        <begin position="33"/>
        <end position="54"/>
    </location>
</feature>
<evidence type="ECO:0000313" key="3">
    <source>
        <dbReference type="Proteomes" id="UP000001591"/>
    </source>
</evidence>
<gene>
    <name evidence="2" type="ordered locus">RC1_3222</name>
</gene>
<sequence>MLLDLLAAASAALAAAGLLLLGFRLAGRRAPRWLAPVAAALGVIAVTAALRYQWAPRMEGLLPPDMVVLDRVQGHSPFDPLSYVWPVTDALLLADTASRRHHPGHPGLVLLDLVLLRRGEETLLARHLVDCGGTRDAVVPPGWDGGDPAALSWATTTIPGLQAAACVSGETPARDAPARAPAAAASGPAL</sequence>
<keyword evidence="1" id="KW-1133">Transmembrane helix</keyword>
<dbReference type="Proteomes" id="UP000001591">
    <property type="component" value="Chromosome"/>
</dbReference>
<dbReference type="AlphaFoldDB" id="B6IWB0"/>
<evidence type="ECO:0000313" key="2">
    <source>
        <dbReference type="EMBL" id="ACJ00584.1"/>
    </source>
</evidence>
<keyword evidence="3" id="KW-1185">Reference proteome</keyword>
<keyword evidence="1" id="KW-0812">Transmembrane</keyword>